<dbReference type="AlphaFoldDB" id="A0A542DT20"/>
<evidence type="ECO:0000313" key="4">
    <source>
        <dbReference type="Proteomes" id="UP000316298"/>
    </source>
</evidence>
<keyword evidence="1" id="KW-1133">Transmembrane helix</keyword>
<gene>
    <name evidence="3" type="ORF">FB475_5807</name>
</gene>
<dbReference type="Pfam" id="PF01569">
    <property type="entry name" value="PAP2"/>
    <property type="match status" value="1"/>
</dbReference>
<feature type="transmembrane region" description="Helical" evidence="1">
    <location>
        <begin position="52"/>
        <end position="78"/>
    </location>
</feature>
<evidence type="ECO:0000313" key="3">
    <source>
        <dbReference type="EMBL" id="TQJ06154.1"/>
    </source>
</evidence>
<dbReference type="SMART" id="SM00014">
    <property type="entry name" value="acidPPc"/>
    <property type="match status" value="1"/>
</dbReference>
<dbReference type="OrthoDB" id="5289372at2"/>
<reference evidence="3 4" key="1">
    <citation type="submission" date="2019-06" db="EMBL/GenBank/DDBJ databases">
        <title>Sequencing the genomes of 1000 actinobacteria strains.</title>
        <authorList>
            <person name="Klenk H.-P."/>
        </authorList>
    </citation>
    <scope>NUCLEOTIDE SEQUENCE [LARGE SCALE GENOMIC DNA]</scope>
    <source>
        <strain evidence="3 4">DSM 17305</strain>
    </source>
</reference>
<keyword evidence="1" id="KW-0472">Membrane</keyword>
<comment type="caution">
    <text evidence="3">The sequence shown here is derived from an EMBL/GenBank/DDBJ whole genome shotgun (WGS) entry which is preliminary data.</text>
</comment>
<dbReference type="Proteomes" id="UP000316298">
    <property type="component" value="Unassembled WGS sequence"/>
</dbReference>
<dbReference type="SUPFAM" id="SSF48317">
    <property type="entry name" value="Acid phosphatase/Vanadium-dependent haloperoxidase"/>
    <property type="match status" value="1"/>
</dbReference>
<protein>
    <submittedName>
        <fullName evidence="3">Undecaprenyl-diphosphatase</fullName>
    </submittedName>
</protein>
<name>A0A542DT20_9ACTN</name>
<feature type="transmembrane region" description="Helical" evidence="1">
    <location>
        <begin position="85"/>
        <end position="103"/>
    </location>
</feature>
<feature type="transmembrane region" description="Helical" evidence="1">
    <location>
        <begin position="182"/>
        <end position="200"/>
    </location>
</feature>
<feature type="transmembrane region" description="Helical" evidence="1">
    <location>
        <begin position="152"/>
        <end position="176"/>
    </location>
</feature>
<dbReference type="InterPro" id="IPR036938">
    <property type="entry name" value="PAP2/HPO_sf"/>
</dbReference>
<proteinExistence type="predicted"/>
<dbReference type="InterPro" id="IPR000326">
    <property type="entry name" value="PAP2/HPO"/>
</dbReference>
<organism evidence="3 4">
    <name type="scientific">Kribbella jejuensis</name>
    <dbReference type="NCBI Taxonomy" id="236068"/>
    <lineage>
        <taxon>Bacteria</taxon>
        <taxon>Bacillati</taxon>
        <taxon>Actinomycetota</taxon>
        <taxon>Actinomycetes</taxon>
        <taxon>Propionibacteriales</taxon>
        <taxon>Kribbellaceae</taxon>
        <taxon>Kribbella</taxon>
    </lineage>
</organism>
<feature type="transmembrane region" description="Helical" evidence="1">
    <location>
        <begin position="12"/>
        <end position="32"/>
    </location>
</feature>
<dbReference type="EMBL" id="VFMM01000003">
    <property type="protein sequence ID" value="TQJ06154.1"/>
    <property type="molecule type" value="Genomic_DNA"/>
</dbReference>
<dbReference type="Gene3D" id="1.20.144.10">
    <property type="entry name" value="Phosphatidic acid phosphatase type 2/haloperoxidase"/>
    <property type="match status" value="1"/>
</dbReference>
<keyword evidence="4" id="KW-1185">Reference proteome</keyword>
<accession>A0A542DT20</accession>
<keyword evidence="1" id="KW-0812">Transmembrane</keyword>
<sequence length="207" mass="22096">MADHRTPPKLPIVIGAVVFLWALADVVFDGPLRRWDRSLLMGAEPYVHQPLGWRLVSDIGGVWVLVVALLSAVVVHLLRRGTMRLLLRAAACFVAVEAAIWLAKATIGRTAPRSGVDDLEAHGMSFPSGHTAGSLALLTIAAAVIVPPGSRLAAFTAWFIPLISAAVGVSTVALHFHWPTDVLGGWGLGLVAATFIRHSVAEKVERQ</sequence>
<feature type="transmembrane region" description="Helical" evidence="1">
    <location>
        <begin position="123"/>
        <end position="145"/>
    </location>
</feature>
<dbReference type="RefSeq" id="WP_141860236.1">
    <property type="nucleotide sequence ID" value="NZ_BAAAKA010000009.1"/>
</dbReference>
<feature type="domain" description="Phosphatidic acid phosphatase type 2/haloperoxidase" evidence="2">
    <location>
        <begin position="86"/>
        <end position="197"/>
    </location>
</feature>
<evidence type="ECO:0000259" key="2">
    <source>
        <dbReference type="SMART" id="SM00014"/>
    </source>
</evidence>
<evidence type="ECO:0000256" key="1">
    <source>
        <dbReference type="SAM" id="Phobius"/>
    </source>
</evidence>